<organism evidence="1 2">
    <name type="scientific">Arenicella xantha</name>
    <dbReference type="NCBI Taxonomy" id="644221"/>
    <lineage>
        <taxon>Bacteria</taxon>
        <taxon>Pseudomonadati</taxon>
        <taxon>Pseudomonadota</taxon>
        <taxon>Gammaproteobacteria</taxon>
        <taxon>Arenicellales</taxon>
        <taxon>Arenicellaceae</taxon>
        <taxon>Arenicella</taxon>
    </lineage>
</organism>
<protein>
    <submittedName>
        <fullName evidence="1">Uncharacterized protein</fullName>
    </submittedName>
</protein>
<accession>A0A395JQJ7</accession>
<gene>
    <name evidence="1" type="ORF">DFR28_10198</name>
</gene>
<evidence type="ECO:0000313" key="1">
    <source>
        <dbReference type="EMBL" id="RBP52716.1"/>
    </source>
</evidence>
<dbReference type="AlphaFoldDB" id="A0A395JQJ7"/>
<keyword evidence="2" id="KW-1185">Reference proteome</keyword>
<proteinExistence type="predicted"/>
<reference evidence="1 2" key="1">
    <citation type="submission" date="2018-06" db="EMBL/GenBank/DDBJ databases">
        <title>Genomic Encyclopedia of Type Strains, Phase IV (KMG-IV): sequencing the most valuable type-strain genomes for metagenomic binning, comparative biology and taxonomic classification.</title>
        <authorList>
            <person name="Goeker M."/>
        </authorList>
    </citation>
    <scope>NUCLEOTIDE SEQUENCE [LARGE SCALE GENOMIC DNA]</scope>
    <source>
        <strain evidence="1 2">DSM 24032</strain>
    </source>
</reference>
<dbReference type="InParanoid" id="A0A395JQJ7"/>
<comment type="caution">
    <text evidence="1">The sequence shown here is derived from an EMBL/GenBank/DDBJ whole genome shotgun (WGS) entry which is preliminary data.</text>
</comment>
<sequence length="43" mass="5319">MSEKNSKTFNLFNQRVNEFRRVVKKLLKLQKDRVNLNDYLDFE</sequence>
<evidence type="ECO:0000313" key="2">
    <source>
        <dbReference type="Proteomes" id="UP000253083"/>
    </source>
</evidence>
<dbReference type="Proteomes" id="UP000253083">
    <property type="component" value="Unassembled WGS sequence"/>
</dbReference>
<name>A0A395JQJ7_9GAMM</name>
<dbReference type="EMBL" id="QNRT01000001">
    <property type="protein sequence ID" value="RBP52716.1"/>
    <property type="molecule type" value="Genomic_DNA"/>
</dbReference>